<protein>
    <submittedName>
        <fullName evidence="3">CinA family protein</fullName>
    </submittedName>
</protein>
<feature type="domain" description="CinA C-terminal" evidence="2">
    <location>
        <begin position="76"/>
        <end position="199"/>
    </location>
</feature>
<gene>
    <name evidence="3" type="ORF">BBOH_1088</name>
</gene>
<evidence type="ECO:0000313" key="4">
    <source>
        <dbReference type="Proteomes" id="UP000029096"/>
    </source>
</evidence>
<dbReference type="Pfam" id="PF02464">
    <property type="entry name" value="CinA"/>
    <property type="match status" value="1"/>
</dbReference>
<feature type="region of interest" description="Disordered" evidence="1">
    <location>
        <begin position="1"/>
        <end position="46"/>
    </location>
</feature>
<dbReference type="EMBL" id="JGYP01000002">
    <property type="protein sequence ID" value="KFI45503.1"/>
    <property type="molecule type" value="Genomic_DNA"/>
</dbReference>
<organism evidence="3 4">
    <name type="scientific">Bifidobacterium bohemicum DSM 22767</name>
    <dbReference type="NCBI Taxonomy" id="1437606"/>
    <lineage>
        <taxon>Bacteria</taxon>
        <taxon>Bacillati</taxon>
        <taxon>Actinomycetota</taxon>
        <taxon>Actinomycetes</taxon>
        <taxon>Bifidobacteriales</taxon>
        <taxon>Bifidobacteriaceae</taxon>
        <taxon>Bifidobacterium</taxon>
    </lineage>
</organism>
<dbReference type="NCBIfam" id="TIGR00199">
    <property type="entry name" value="PncC_domain"/>
    <property type="match status" value="1"/>
</dbReference>
<accession>A0A086ZG53</accession>
<name>A0A086ZG53_9BIFI</name>
<reference evidence="3 4" key="1">
    <citation type="submission" date="2014-03" db="EMBL/GenBank/DDBJ databases">
        <title>Genomics of Bifidobacteria.</title>
        <authorList>
            <person name="Ventura M."/>
            <person name="Milani C."/>
            <person name="Lugli G.A."/>
        </authorList>
    </citation>
    <scope>NUCLEOTIDE SEQUENCE [LARGE SCALE GENOMIC DNA]</scope>
    <source>
        <strain evidence="3 4">DSM 22767</strain>
    </source>
</reference>
<dbReference type="eggNOG" id="COG1546">
    <property type="taxonomic scope" value="Bacteria"/>
</dbReference>
<evidence type="ECO:0000313" key="3">
    <source>
        <dbReference type="EMBL" id="KFI45503.1"/>
    </source>
</evidence>
<dbReference type="AlphaFoldDB" id="A0A086ZG53"/>
<comment type="caution">
    <text evidence="3">The sequence shown here is derived from an EMBL/GenBank/DDBJ whole genome shotgun (WGS) entry which is preliminary data.</text>
</comment>
<sequence length="297" mass="31499">MDNEDDGRLSHGLSDSGGSDGCDVRGPGHSGESSTAKFPERGPGRLGSPSDLLNARCSEFADLTDADIARRCDVLAGRLLDSCRVRDWKIATAESLTGGLLADAFVRIPGASTVFLGSAVTYDINAKASVLGVDASLLEREGAVHPEVARQMARFTARLYDQPKYGGRIVGLSTTGVAGPGPDGDKPAGLVYAGVSLPDWPADRGSDCDFGARGEQRDVSSDEFGCSECGSDRCSEETKVMPSVGQPAARHGARHLDKGRFTTAFEYRLPGSRQRVRRLTVLAVLENVTRITVPVEE</sequence>
<dbReference type="STRING" id="1437606.BBOH_1088"/>
<dbReference type="InterPro" id="IPR036653">
    <property type="entry name" value="CinA-like_C"/>
</dbReference>
<keyword evidence="4" id="KW-1185">Reference proteome</keyword>
<dbReference type="SUPFAM" id="SSF142433">
    <property type="entry name" value="CinA-like"/>
    <property type="match status" value="1"/>
</dbReference>
<proteinExistence type="predicted"/>
<dbReference type="Proteomes" id="UP000029096">
    <property type="component" value="Unassembled WGS sequence"/>
</dbReference>
<evidence type="ECO:0000256" key="1">
    <source>
        <dbReference type="SAM" id="MobiDB-lite"/>
    </source>
</evidence>
<dbReference type="InterPro" id="IPR008136">
    <property type="entry name" value="CinA_C"/>
</dbReference>
<evidence type="ECO:0000259" key="2">
    <source>
        <dbReference type="Pfam" id="PF02464"/>
    </source>
</evidence>
<dbReference type="Gene3D" id="3.90.950.20">
    <property type="entry name" value="CinA-like"/>
    <property type="match status" value="1"/>
</dbReference>